<evidence type="ECO:0000313" key="3">
    <source>
        <dbReference type="Proteomes" id="UP000054560"/>
    </source>
</evidence>
<dbReference type="InterPro" id="IPR036291">
    <property type="entry name" value="NAD(P)-bd_dom_sf"/>
</dbReference>
<gene>
    <name evidence="2" type="ORF">SARC_17333</name>
</gene>
<dbReference type="InterPro" id="IPR002225">
    <property type="entry name" value="3Beta_OHSteriod_DH/Estase"/>
</dbReference>
<evidence type="ECO:0000313" key="2">
    <source>
        <dbReference type="EMBL" id="KNC70143.1"/>
    </source>
</evidence>
<dbReference type="STRING" id="667725.A0A0L0F1V6"/>
<protein>
    <recommendedName>
        <fullName evidence="1">3-beta hydroxysteroid dehydrogenase/isomerase domain-containing protein</fullName>
    </recommendedName>
</protein>
<sequence length="97" mass="10829">VVSFDIAPKPESASEDSRIEYIQGDISDVAVVKRAFAGVDCVWHIAAIVGPFHPLELYRKVNYVGTLNVIEACKQLKVCAYILVQFSCRCTYSFRAK</sequence>
<dbReference type="EMBL" id="KQ252009">
    <property type="protein sequence ID" value="KNC70143.1"/>
    <property type="molecule type" value="Genomic_DNA"/>
</dbReference>
<feature type="non-terminal residue" evidence="2">
    <location>
        <position position="1"/>
    </location>
</feature>
<accession>A0A0L0F1V6</accession>
<dbReference type="RefSeq" id="XP_014144045.1">
    <property type="nucleotide sequence ID" value="XM_014288570.1"/>
</dbReference>
<dbReference type="SUPFAM" id="SSF51735">
    <property type="entry name" value="NAD(P)-binding Rossmann-fold domains"/>
    <property type="match status" value="1"/>
</dbReference>
<dbReference type="Pfam" id="PF01073">
    <property type="entry name" value="3Beta_HSD"/>
    <property type="match status" value="1"/>
</dbReference>
<organism evidence="2 3">
    <name type="scientific">Sphaeroforma arctica JP610</name>
    <dbReference type="NCBI Taxonomy" id="667725"/>
    <lineage>
        <taxon>Eukaryota</taxon>
        <taxon>Ichthyosporea</taxon>
        <taxon>Ichthyophonida</taxon>
        <taxon>Sphaeroforma</taxon>
    </lineage>
</organism>
<dbReference type="Gene3D" id="3.40.50.720">
    <property type="entry name" value="NAD(P)-binding Rossmann-like Domain"/>
    <property type="match status" value="1"/>
</dbReference>
<feature type="domain" description="3-beta hydroxysteroid dehydrogenase/isomerase" evidence="1">
    <location>
        <begin position="4"/>
        <end position="82"/>
    </location>
</feature>
<evidence type="ECO:0000259" key="1">
    <source>
        <dbReference type="Pfam" id="PF01073"/>
    </source>
</evidence>
<dbReference type="OrthoDB" id="10058185at2759"/>
<dbReference type="AlphaFoldDB" id="A0A0L0F1V6"/>
<dbReference type="GeneID" id="25917837"/>
<dbReference type="GO" id="GO:0006694">
    <property type="term" value="P:steroid biosynthetic process"/>
    <property type="evidence" value="ECO:0007669"/>
    <property type="project" value="InterPro"/>
</dbReference>
<keyword evidence="3" id="KW-1185">Reference proteome</keyword>
<reference evidence="2 3" key="1">
    <citation type="submission" date="2011-02" db="EMBL/GenBank/DDBJ databases">
        <title>The Genome Sequence of Sphaeroforma arctica JP610.</title>
        <authorList>
            <consortium name="The Broad Institute Genome Sequencing Platform"/>
            <person name="Russ C."/>
            <person name="Cuomo C."/>
            <person name="Young S.K."/>
            <person name="Zeng Q."/>
            <person name="Gargeya S."/>
            <person name="Alvarado L."/>
            <person name="Berlin A."/>
            <person name="Chapman S.B."/>
            <person name="Chen Z."/>
            <person name="Freedman E."/>
            <person name="Gellesch M."/>
            <person name="Goldberg J."/>
            <person name="Griggs A."/>
            <person name="Gujja S."/>
            <person name="Heilman E."/>
            <person name="Heiman D."/>
            <person name="Howarth C."/>
            <person name="Mehta T."/>
            <person name="Neiman D."/>
            <person name="Pearson M."/>
            <person name="Roberts A."/>
            <person name="Saif S."/>
            <person name="Shea T."/>
            <person name="Shenoy N."/>
            <person name="Sisk P."/>
            <person name="Stolte C."/>
            <person name="Sykes S."/>
            <person name="White J."/>
            <person name="Yandava C."/>
            <person name="Burger G."/>
            <person name="Gray M.W."/>
            <person name="Holland P.W.H."/>
            <person name="King N."/>
            <person name="Lang F.B.F."/>
            <person name="Roger A.J."/>
            <person name="Ruiz-Trillo I."/>
            <person name="Haas B."/>
            <person name="Nusbaum C."/>
            <person name="Birren B."/>
        </authorList>
    </citation>
    <scope>NUCLEOTIDE SEQUENCE [LARGE SCALE GENOMIC DNA]</scope>
    <source>
        <strain evidence="2 3">JP610</strain>
    </source>
</reference>
<proteinExistence type="predicted"/>
<name>A0A0L0F1V6_9EUKA</name>
<dbReference type="Proteomes" id="UP000054560">
    <property type="component" value="Unassembled WGS sequence"/>
</dbReference>
<dbReference type="GO" id="GO:0016616">
    <property type="term" value="F:oxidoreductase activity, acting on the CH-OH group of donors, NAD or NADP as acceptor"/>
    <property type="evidence" value="ECO:0007669"/>
    <property type="project" value="InterPro"/>
</dbReference>